<dbReference type="PATRIC" id="fig|83552.4.peg.514"/>
<keyword evidence="1 5" id="KW-0474">Menaquinone biosynthesis</keyword>
<comment type="function">
    <text evidence="5">Methyltransferase required for the conversion of demethylmenaquinol (DMKH2) to menaquinol (MKH2).</text>
</comment>
<evidence type="ECO:0000256" key="5">
    <source>
        <dbReference type="HAMAP-Rule" id="MF_01813"/>
    </source>
</evidence>
<dbReference type="AlphaFoldDB" id="A0A0C1CBG7"/>
<evidence type="ECO:0000313" key="7">
    <source>
        <dbReference type="Proteomes" id="UP000031307"/>
    </source>
</evidence>
<gene>
    <name evidence="6" type="primary">ubiE</name>
    <name evidence="5" type="synonym">menG</name>
    <name evidence="6" type="ORF">DB43_EI00300</name>
</gene>
<dbReference type="PROSITE" id="PS01183">
    <property type="entry name" value="UBIE_1"/>
    <property type="match status" value="1"/>
</dbReference>
<evidence type="ECO:0000313" key="6">
    <source>
        <dbReference type="EMBL" id="KIA78285.1"/>
    </source>
</evidence>
<reference evidence="6 7" key="1">
    <citation type="journal article" date="2014" name="Mol. Biol. Evol.">
        <title>Massive expansion of Ubiquitination-related gene families within the Chlamydiae.</title>
        <authorList>
            <person name="Domman D."/>
            <person name="Collingro A."/>
            <person name="Lagkouvardos I."/>
            <person name="Gehre L."/>
            <person name="Weinmaier T."/>
            <person name="Rattei T."/>
            <person name="Subtil A."/>
            <person name="Horn M."/>
        </authorList>
    </citation>
    <scope>NUCLEOTIDE SEQUENCE [LARGE SCALE GENOMIC DNA]</scope>
    <source>
        <strain evidence="6 7">OEW1</strain>
    </source>
</reference>
<comment type="caution">
    <text evidence="5">Lacks conserved residue(s) required for the propagation of feature annotation.</text>
</comment>
<dbReference type="Gene3D" id="3.40.50.150">
    <property type="entry name" value="Vaccinia Virus protein VP39"/>
    <property type="match status" value="1"/>
</dbReference>
<name>A0A0C1CBG7_9BACT</name>
<dbReference type="PANTHER" id="PTHR43591:SF24">
    <property type="entry name" value="2-METHOXY-6-POLYPRENYL-1,4-BENZOQUINOL METHYLASE, MITOCHONDRIAL"/>
    <property type="match status" value="1"/>
</dbReference>
<comment type="similarity">
    <text evidence="5">Belongs to the class I-like SAM-binding methyltransferase superfamily. MenG/UbiE family.</text>
</comment>
<dbReference type="EC" id="2.1.1.163" evidence="5"/>
<comment type="pathway">
    <text evidence="5">Quinol/quinone metabolism; menaquinone biosynthesis; menaquinol from 1,4-dihydroxy-2-naphthoate: step 2/2.</text>
</comment>
<feature type="binding site" evidence="5">
    <location>
        <begin position="113"/>
        <end position="114"/>
    </location>
    <ligand>
        <name>S-adenosyl-L-methionine</name>
        <dbReference type="ChEBI" id="CHEBI:59789"/>
    </ligand>
</feature>
<dbReference type="Proteomes" id="UP000031307">
    <property type="component" value="Unassembled WGS sequence"/>
</dbReference>
<dbReference type="InterPro" id="IPR004033">
    <property type="entry name" value="UbiE/COQ5_MeTrFase"/>
</dbReference>
<dbReference type="CDD" id="cd02440">
    <property type="entry name" value="AdoMet_MTases"/>
    <property type="match status" value="1"/>
</dbReference>
<dbReference type="PROSITE" id="PS51608">
    <property type="entry name" value="SAM_MT_UBIE"/>
    <property type="match status" value="1"/>
</dbReference>
<evidence type="ECO:0000256" key="4">
    <source>
        <dbReference type="ARBA" id="ARBA00022691"/>
    </source>
</evidence>
<accession>A0A0C1CBG7</accession>
<dbReference type="GO" id="GO:0043770">
    <property type="term" value="F:demethylmenaquinone methyltransferase activity"/>
    <property type="evidence" value="ECO:0007669"/>
    <property type="project" value="UniProtKB-UniRule"/>
</dbReference>
<dbReference type="GO" id="GO:0032259">
    <property type="term" value="P:methylation"/>
    <property type="evidence" value="ECO:0007669"/>
    <property type="project" value="UniProtKB-KW"/>
</dbReference>
<dbReference type="NCBIfam" id="NF001244">
    <property type="entry name" value="PRK00216.1-5"/>
    <property type="match status" value="1"/>
</dbReference>
<dbReference type="EMBL" id="JSAM01000028">
    <property type="protein sequence ID" value="KIA78285.1"/>
    <property type="molecule type" value="Genomic_DNA"/>
</dbReference>
<dbReference type="GO" id="GO:0009234">
    <property type="term" value="P:menaquinone biosynthetic process"/>
    <property type="evidence" value="ECO:0007669"/>
    <property type="project" value="UniProtKB-UniRule"/>
</dbReference>
<keyword evidence="3 5" id="KW-0808">Transferase</keyword>
<dbReference type="UniPathway" id="UPA00079">
    <property type="reaction ID" value="UER00169"/>
</dbReference>
<dbReference type="SUPFAM" id="SSF53335">
    <property type="entry name" value="S-adenosyl-L-methionine-dependent methyltransferases"/>
    <property type="match status" value="1"/>
</dbReference>
<keyword evidence="2 5" id="KW-0489">Methyltransferase</keyword>
<dbReference type="Pfam" id="PF01209">
    <property type="entry name" value="Ubie_methyltran"/>
    <property type="match status" value="1"/>
</dbReference>
<sequence>MMSKYTKENPESIQKMFGSIAQNYDKTNAILSFQMHKKWNQELVRHVGGYDESEVLLDLCCGTGDIAFTCLAQSKKKRKAYLLDFCQEMLDCAKEKSLVKGFQRHQISYLRADAQKIPLESETVSLATLAYGIRNIQQPQECFRETYRVLAPGGRFGILELTKPQNRLLRFGHQIYLKTILPLLGKWLTNNREAYQYLCSSIHNFVPPSEISRMLKEEGFQQVTLSPLFGGIATLFICQKPFLHTESQ</sequence>
<dbReference type="PANTHER" id="PTHR43591">
    <property type="entry name" value="METHYLTRANSFERASE"/>
    <property type="match status" value="1"/>
</dbReference>
<organism evidence="6 7">
    <name type="scientific">Parachlamydia acanthamoebae</name>
    <dbReference type="NCBI Taxonomy" id="83552"/>
    <lineage>
        <taxon>Bacteria</taxon>
        <taxon>Pseudomonadati</taxon>
        <taxon>Chlamydiota</taxon>
        <taxon>Chlamydiia</taxon>
        <taxon>Parachlamydiales</taxon>
        <taxon>Parachlamydiaceae</taxon>
        <taxon>Parachlamydia</taxon>
    </lineage>
</organism>
<evidence type="ECO:0000256" key="1">
    <source>
        <dbReference type="ARBA" id="ARBA00022428"/>
    </source>
</evidence>
<feature type="binding site" evidence="5">
    <location>
        <position position="63"/>
    </location>
    <ligand>
        <name>S-adenosyl-L-methionine</name>
        <dbReference type="ChEBI" id="CHEBI:59789"/>
    </ligand>
</feature>
<comment type="caution">
    <text evidence="6">The sequence shown here is derived from an EMBL/GenBank/DDBJ whole genome shotgun (WGS) entry which is preliminary data.</text>
</comment>
<evidence type="ECO:0000256" key="3">
    <source>
        <dbReference type="ARBA" id="ARBA00022679"/>
    </source>
</evidence>
<dbReference type="InterPro" id="IPR023576">
    <property type="entry name" value="UbiE/COQ5_MeTrFase_CS"/>
</dbReference>
<dbReference type="HAMAP" id="MF_01813">
    <property type="entry name" value="MenG_UbiE_methyltr"/>
    <property type="match status" value="1"/>
</dbReference>
<dbReference type="InterPro" id="IPR029063">
    <property type="entry name" value="SAM-dependent_MTases_sf"/>
</dbReference>
<evidence type="ECO:0000256" key="2">
    <source>
        <dbReference type="ARBA" id="ARBA00022603"/>
    </source>
</evidence>
<comment type="catalytic activity">
    <reaction evidence="5">
        <text>a 2-demethylmenaquinol + S-adenosyl-L-methionine = a menaquinol + S-adenosyl-L-homocysteine + H(+)</text>
        <dbReference type="Rhea" id="RHEA:42640"/>
        <dbReference type="Rhea" id="RHEA-COMP:9539"/>
        <dbReference type="Rhea" id="RHEA-COMP:9563"/>
        <dbReference type="ChEBI" id="CHEBI:15378"/>
        <dbReference type="ChEBI" id="CHEBI:18151"/>
        <dbReference type="ChEBI" id="CHEBI:55437"/>
        <dbReference type="ChEBI" id="CHEBI:57856"/>
        <dbReference type="ChEBI" id="CHEBI:59789"/>
        <dbReference type="EC" id="2.1.1.163"/>
    </reaction>
</comment>
<feature type="binding site" evidence="5">
    <location>
        <position position="84"/>
    </location>
    <ligand>
        <name>S-adenosyl-L-methionine</name>
        <dbReference type="ChEBI" id="CHEBI:59789"/>
    </ligand>
</feature>
<proteinExistence type="inferred from homology"/>
<dbReference type="NCBIfam" id="TIGR01934">
    <property type="entry name" value="MenG_MenH_UbiE"/>
    <property type="match status" value="1"/>
</dbReference>
<keyword evidence="4 5" id="KW-0949">S-adenosyl-L-methionine</keyword>
<protein>
    <recommendedName>
        <fullName evidence="5">Demethylmenaquinone methyltransferase</fullName>
        <ecNumber evidence="5">2.1.1.163</ecNumber>
    </recommendedName>
</protein>